<dbReference type="InterPro" id="IPR036471">
    <property type="entry name" value="Colicin_D_sf"/>
</dbReference>
<dbReference type="Proteomes" id="UP000291424">
    <property type="component" value="Unassembled WGS sequence"/>
</dbReference>
<protein>
    <submittedName>
        <fullName evidence="2">Colicin-D</fullName>
    </submittedName>
</protein>
<name>A0A4R0FYR3_9ENTR</name>
<dbReference type="InterPro" id="IPR015287">
    <property type="entry name" value="Colicin_D_immunity_dom"/>
</dbReference>
<dbReference type="RefSeq" id="WP_004136830.1">
    <property type="nucleotide sequence ID" value="NZ_SJOO01000015.1"/>
</dbReference>
<dbReference type="Gene3D" id="1.20.120.650">
    <property type="entry name" value="Colicin D"/>
    <property type="match status" value="1"/>
</dbReference>
<dbReference type="GO" id="GO:0030153">
    <property type="term" value="P:bacteriocin immunity"/>
    <property type="evidence" value="ECO:0007669"/>
    <property type="project" value="InterPro"/>
</dbReference>
<feature type="domain" description="Colicin D immunity protein" evidence="1">
    <location>
        <begin position="4"/>
        <end position="84"/>
    </location>
</feature>
<accession>A0A4R0FYR3</accession>
<gene>
    <name evidence="2" type="ORF">E0L20_21890</name>
</gene>
<dbReference type="GO" id="GO:0015643">
    <property type="term" value="F:toxic substance binding"/>
    <property type="evidence" value="ECO:0007669"/>
    <property type="project" value="InterPro"/>
</dbReference>
<reference evidence="2 3" key="1">
    <citation type="submission" date="2019-02" db="EMBL/GenBank/DDBJ databases">
        <title>The draft genome of Enterobacter spp. strains.</title>
        <authorList>
            <person name="Wang C."/>
            <person name="Feng Y."/>
            <person name="Zong Z."/>
        </authorList>
    </citation>
    <scope>NUCLEOTIDE SEQUENCE [LARGE SCALE GENOMIC DNA]</scope>
    <source>
        <strain evidence="2 3">WCHEW120002</strain>
    </source>
</reference>
<dbReference type="EMBL" id="SJOO01000015">
    <property type="protein sequence ID" value="TCB88268.1"/>
    <property type="molecule type" value="Genomic_DNA"/>
</dbReference>
<dbReference type="SUPFAM" id="SSF101125">
    <property type="entry name" value="Colicin D immunity protein"/>
    <property type="match status" value="1"/>
</dbReference>
<evidence type="ECO:0000313" key="3">
    <source>
        <dbReference type="Proteomes" id="UP000291424"/>
    </source>
</evidence>
<evidence type="ECO:0000313" key="2">
    <source>
        <dbReference type="EMBL" id="TCB88268.1"/>
    </source>
</evidence>
<evidence type="ECO:0000259" key="1">
    <source>
        <dbReference type="Pfam" id="PF09204"/>
    </source>
</evidence>
<proteinExistence type="predicted"/>
<organism evidence="2 3">
    <name type="scientific">Enterobacter wuhouensis</name>
    <dbReference type="NCBI Taxonomy" id="2529381"/>
    <lineage>
        <taxon>Bacteria</taxon>
        <taxon>Pseudomonadati</taxon>
        <taxon>Pseudomonadota</taxon>
        <taxon>Gammaproteobacteria</taxon>
        <taxon>Enterobacterales</taxon>
        <taxon>Enterobacteriaceae</taxon>
        <taxon>Enterobacter</taxon>
    </lineage>
</organism>
<dbReference type="OrthoDB" id="8595941at2"/>
<dbReference type="Pfam" id="PF09204">
    <property type="entry name" value="Colicin_immun"/>
    <property type="match status" value="1"/>
</dbReference>
<comment type="caution">
    <text evidence="2">The sequence shown here is derived from an EMBL/GenBank/DDBJ whole genome shotgun (WGS) entry which is preliminary data.</text>
</comment>
<dbReference type="AlphaFoldDB" id="A0A4R0FYR3"/>
<sequence length="88" mass="10113">MSRLKLIELGRDSLNRKISVNEFVSNIVIARRESYGSEEANKDIDHCAGELFIIADCFNPEPDRESYELDETGLRNEVKATLEKFHLL</sequence>